<reference evidence="2" key="6">
    <citation type="journal article" date="2002" name="Nature">
        <title>Analysis of the mouse transcriptome based on functional annotation of 60,770 full-length cDNAs.</title>
        <authorList>
            <consortium name="The FANTOM Consortium and the RIKEN Genome Exploration Research Group Phase I and II Team"/>
        </authorList>
    </citation>
    <scope>NUCLEOTIDE SEQUENCE</scope>
    <source>
        <strain evidence="2">C57BL/6J</strain>
        <tissue evidence="2">Spinal cord</tissue>
    </source>
</reference>
<evidence type="ECO:0000313" key="2">
    <source>
        <dbReference type="EMBL" id="BAC30313.1"/>
    </source>
</evidence>
<keyword evidence="1" id="KW-0732">Signal</keyword>
<evidence type="ECO:0000256" key="1">
    <source>
        <dbReference type="SAM" id="SignalP"/>
    </source>
</evidence>
<dbReference type="AlphaFoldDB" id="Q8CA86"/>
<reference evidence="2" key="4">
    <citation type="journal article" date="2001" name="Nature">
        <title>Functional annotation of a full-length mouse cDNA collection.</title>
        <authorList>
            <consortium name="The RIKEN Genome Exploration Research Group Phase II Team and the FANTOM Consortium"/>
        </authorList>
    </citation>
    <scope>NUCLEOTIDE SEQUENCE</scope>
    <source>
        <strain evidence="2">C57BL/6J</strain>
        <tissue evidence="2">Spinal cord</tissue>
    </source>
</reference>
<dbReference type="MGI" id="MGI:3641826">
    <property type="gene designation" value="Gm9886"/>
</dbReference>
<reference evidence="2" key="8">
    <citation type="journal article" date="2005" name="Science">
        <title>Antisense Transcription in the Mammalian Transcriptome.</title>
        <authorList>
            <consortium name="RIKEN Genome Exploration Research Group and Genome Science Group (Genome Network Project Core Group) and the FANTOM Consortium"/>
        </authorList>
    </citation>
    <scope>NUCLEOTIDE SEQUENCE</scope>
    <source>
        <strain evidence="2">C57BL/6J</strain>
        <tissue evidence="2">Spinal cord</tissue>
    </source>
</reference>
<reference evidence="2" key="3">
    <citation type="journal article" date="2000" name="Genome Res.">
        <title>RIKEN integrated sequence analysis (RISA) system--384-format sequencing pipeline with 384 multicapillary sequencer.</title>
        <authorList>
            <person name="Shibata K."/>
            <person name="Itoh M."/>
            <person name="Aizawa K."/>
            <person name="Nagaoka S."/>
            <person name="Sasaki N."/>
            <person name="Carninci P."/>
            <person name="Konno H."/>
            <person name="Akiyama J."/>
            <person name="Nishi K."/>
            <person name="Kitsunai T."/>
            <person name="Tashiro H."/>
            <person name="Itoh M."/>
            <person name="Sumi N."/>
            <person name="Ishii Y."/>
            <person name="Nakamura S."/>
            <person name="Hazama M."/>
            <person name="Nishine T."/>
            <person name="Harada A."/>
            <person name="Yamamoto R."/>
            <person name="Matsumoto H."/>
            <person name="Sakaguchi S."/>
            <person name="Ikegami T."/>
            <person name="Kashiwagi K."/>
            <person name="Fujiwake S."/>
            <person name="Inoue K."/>
            <person name="Togawa Y."/>
            <person name="Izawa M."/>
            <person name="Ohara E."/>
            <person name="Watahiki M."/>
            <person name="Yoneda Y."/>
            <person name="Ishikawa T."/>
            <person name="Ozawa K."/>
            <person name="Tanaka T."/>
            <person name="Matsuura S."/>
            <person name="Kawai J."/>
            <person name="Okazaki Y."/>
            <person name="Muramatsu M."/>
            <person name="Inoue Y."/>
            <person name="Kira A."/>
            <person name="Hayashizaki Y."/>
        </authorList>
    </citation>
    <scope>NUCLEOTIDE SEQUENCE</scope>
    <source>
        <strain evidence="2">C57BL/6J</strain>
        <tissue evidence="2">Spinal cord</tissue>
    </source>
</reference>
<dbReference type="AGR" id="MGI:3641826"/>
<reference evidence="2" key="1">
    <citation type="journal article" date="1999" name="Methods Enzymol.">
        <title>High-efficiency full-length cDNA cloning.</title>
        <authorList>
            <person name="Carninci P."/>
            <person name="Hayashizaki Y."/>
        </authorList>
    </citation>
    <scope>NUCLEOTIDE SEQUENCE</scope>
    <source>
        <strain evidence="2">C57BL/6J</strain>
        <tissue evidence="2">Spinal cord</tissue>
    </source>
</reference>
<evidence type="ECO:0000313" key="3">
    <source>
        <dbReference type="MGI" id="MGI:3641826"/>
    </source>
</evidence>
<sequence>NHSPAVFCVGTQQCCWLFTLHVCLLHSVSLDNCNGRTVWVFVSAPLPEAHTSPQQSQRRTTTLKSFPPTLPIAAPVQQQGIAGQLPSSSLESKLKRSNVCPVRSASCTAQEKAQCVKALAEQV</sequence>
<proteinExistence type="evidence at transcript level"/>
<feature type="non-terminal residue" evidence="2">
    <location>
        <position position="1"/>
    </location>
</feature>
<accession>Q8CA86</accession>
<organism evidence="2">
    <name type="scientific">Mus musculus</name>
    <name type="common">Mouse</name>
    <dbReference type="NCBI Taxonomy" id="10090"/>
    <lineage>
        <taxon>Eukaryota</taxon>
        <taxon>Metazoa</taxon>
        <taxon>Chordata</taxon>
        <taxon>Craniata</taxon>
        <taxon>Vertebrata</taxon>
        <taxon>Euteleostomi</taxon>
        <taxon>Mammalia</taxon>
        <taxon>Eutheria</taxon>
        <taxon>Euarchontoglires</taxon>
        <taxon>Glires</taxon>
        <taxon>Rodentia</taxon>
        <taxon>Myomorpha</taxon>
        <taxon>Muroidea</taxon>
        <taxon>Muridae</taxon>
        <taxon>Murinae</taxon>
        <taxon>Mus</taxon>
        <taxon>Mus</taxon>
    </lineage>
</organism>
<gene>
    <name evidence="3" type="primary">Gm9886</name>
</gene>
<reference evidence="2" key="7">
    <citation type="journal article" date="2005" name="Science">
        <title>The Transcriptional Landscape of the Mammalian Genome.</title>
        <authorList>
            <consortium name="The FANTOM Consortium"/>
            <consortium name="Riken Genome Exploration Research Group and Genome Science Group (Genome Network Project Core Group)"/>
        </authorList>
    </citation>
    <scope>NUCLEOTIDE SEQUENCE</scope>
    <source>
        <strain evidence="2">C57BL/6J</strain>
        <tissue evidence="2">Spinal cord</tissue>
    </source>
</reference>
<feature type="chain" id="PRO_5004306261" evidence="1">
    <location>
        <begin position="36"/>
        <end position="123"/>
    </location>
</feature>
<name>Q8CA86_MOUSE</name>
<reference evidence="2" key="5">
    <citation type="submission" date="2001-07" db="EMBL/GenBank/DDBJ databases">
        <authorList>
            <person name="Adachi J."/>
            <person name="Aizawa K."/>
            <person name="Akimura T."/>
            <person name="Arakawa T."/>
            <person name="Bono H."/>
            <person name="Carninci P."/>
            <person name="Fukuda S."/>
            <person name="Furuno M."/>
            <person name="Hanagaki T."/>
            <person name="Hara A."/>
            <person name="Hashizume W."/>
            <person name="Hayashida K."/>
            <person name="Hayatsu N."/>
            <person name="Hiramoto K."/>
            <person name="Hiraoka T."/>
            <person name="Hirozane T."/>
            <person name="Hori F."/>
            <person name="Imotani K."/>
            <person name="Ishii Y."/>
            <person name="Itoh M."/>
            <person name="Kagawa I."/>
            <person name="Kasukawa T."/>
            <person name="Katoh H."/>
            <person name="Kawai J."/>
            <person name="Kojima Y."/>
            <person name="Kondo S."/>
            <person name="Konno H."/>
            <person name="Kouda M."/>
            <person name="Koya S."/>
            <person name="Kurihara C."/>
            <person name="Matsuyama T."/>
            <person name="Miyazaki A."/>
            <person name="Murata M."/>
            <person name="Nakamura M."/>
            <person name="Nishi K."/>
            <person name="Nomura K."/>
            <person name="Numazaki R."/>
            <person name="Ohno M."/>
            <person name="Ohsato N."/>
            <person name="Okazaki Y."/>
            <person name="Saito R."/>
            <person name="Saitoh H."/>
            <person name="Sakai C."/>
            <person name="Sakai K."/>
            <person name="Sakazume N."/>
            <person name="Sano H."/>
            <person name="Sasaki D."/>
            <person name="Shibata K."/>
            <person name="Shinagawa A."/>
            <person name="Shiraki T."/>
            <person name="Sogabe Y."/>
            <person name="Tagami M."/>
            <person name="Tagawa A."/>
            <person name="Takahashi F."/>
            <person name="Takaku-Akahira S."/>
            <person name="Takeda Y."/>
            <person name="Tanaka T."/>
            <person name="Tomaru A."/>
            <person name="Toya T."/>
            <person name="Yasunishi A."/>
            <person name="Muramatsu M."/>
            <person name="Hayashizaki Y."/>
        </authorList>
    </citation>
    <scope>NUCLEOTIDE SEQUENCE</scope>
    <source>
        <strain evidence="2">C57BL/6J</strain>
        <tissue evidence="2">Spinal cord</tissue>
    </source>
</reference>
<dbReference type="EMBL" id="AK039310">
    <property type="protein sequence ID" value="BAC30313.1"/>
    <property type="molecule type" value="mRNA"/>
</dbReference>
<feature type="signal peptide" evidence="1">
    <location>
        <begin position="1"/>
        <end position="35"/>
    </location>
</feature>
<reference evidence="2" key="2">
    <citation type="journal article" date="2000" name="Genome Res.">
        <title>Normalization and subtraction of cap-trapper-selected cDNAs to prepare full-length cDNA libraries for rapid discovery of new genes.</title>
        <authorList>
            <person name="Carninci P."/>
            <person name="Shibata Y."/>
            <person name="Hayatsu N."/>
            <person name="Sugahara Y."/>
            <person name="Shibata K."/>
            <person name="Itoh M."/>
            <person name="Konno H."/>
            <person name="Okazaki Y."/>
            <person name="Muramatsu M."/>
            <person name="Hayashizaki Y."/>
        </authorList>
    </citation>
    <scope>NUCLEOTIDE SEQUENCE</scope>
    <source>
        <strain evidence="2">C57BL/6J</strain>
        <tissue evidence="2">Spinal cord</tissue>
    </source>
</reference>
<protein>
    <submittedName>
        <fullName evidence="2">Uncharacterized protein</fullName>
    </submittedName>
</protein>